<protein>
    <recommendedName>
        <fullName evidence="4">Probable multidrug resistance protein NorM</fullName>
    </recommendedName>
    <alternativeName>
        <fullName evidence="12">Multidrug-efflux transporter</fullName>
    </alternativeName>
</protein>
<evidence type="ECO:0000256" key="11">
    <source>
        <dbReference type="ARBA" id="ARBA00023136"/>
    </source>
</evidence>
<comment type="subcellular location">
    <subcellularLocation>
        <location evidence="2">Cell membrane</location>
        <topology evidence="2">Multi-pass membrane protein</topology>
    </subcellularLocation>
</comment>
<dbReference type="InterPro" id="IPR050222">
    <property type="entry name" value="MATE_MdtK"/>
</dbReference>
<feature type="transmembrane region" description="Helical" evidence="13">
    <location>
        <begin position="51"/>
        <end position="75"/>
    </location>
</feature>
<keyword evidence="5" id="KW-0813">Transport</keyword>
<reference evidence="14 15" key="1">
    <citation type="submission" date="2023-07" db="EMBL/GenBank/DDBJ databases">
        <title>Genomic Encyclopedia of Type Strains, Phase IV (KMG-IV): sequencing the most valuable type-strain genomes for metagenomic binning, comparative biology and taxonomic classification.</title>
        <authorList>
            <person name="Goeker M."/>
        </authorList>
    </citation>
    <scope>NUCLEOTIDE SEQUENCE [LARGE SCALE GENOMIC DNA]</scope>
    <source>
        <strain evidence="14 15">DSM 15448</strain>
    </source>
</reference>
<comment type="similarity">
    <text evidence="3">Belongs to the multi antimicrobial extrusion (MATE) (TC 2.A.66.1) family.</text>
</comment>
<keyword evidence="8 13" id="KW-0812">Transmembrane</keyword>
<sequence length="449" mass="49299">MYQTHSIVEKITLFIKVLIPILITQVGIYLMNVFDTVMAGQVSAEDLAGVAIGSSIWIPVLTGINGILLAISPIVAQLSGANERDRIPFAVKQGLYLAITISLMMLLLGYLFLDSILSLLSIDPNVYHVAKYYLAALGIGMVFLFSFNLMRSFIDALGQTKTSMLIILFALPLNAFFNYMFIFGNFGAPELGGVGAGVASAITYMVSFFLSIIIVHKVQPFRRYQVFKQFVRPSLNAWKEQLKIGIPIGFTIFFETSIFAAVTLLISVYDTVTIAAHQAAMNFASIFYMLPLAIAMALTISVGFEVGGKRLQDAKTYSLIGISSGLFFAILSGVLIFVFREEVSQLYSNDPDVIQLMQHFLIYAIFFQLSDGFGTPIQGALRGYKDVNVTLIIAFISFWIIGLPSGILIAQYTSLGPFGYWMGLIIGLATGAIILIGRLIQKLRFEASS</sequence>
<feature type="transmembrane region" description="Helical" evidence="13">
    <location>
        <begin position="95"/>
        <end position="112"/>
    </location>
</feature>
<evidence type="ECO:0000256" key="5">
    <source>
        <dbReference type="ARBA" id="ARBA00022448"/>
    </source>
</evidence>
<keyword evidence="6" id="KW-0050">Antiport</keyword>
<dbReference type="NCBIfam" id="TIGR00797">
    <property type="entry name" value="matE"/>
    <property type="match status" value="1"/>
</dbReference>
<evidence type="ECO:0000256" key="1">
    <source>
        <dbReference type="ARBA" id="ARBA00003408"/>
    </source>
</evidence>
<evidence type="ECO:0000256" key="6">
    <source>
        <dbReference type="ARBA" id="ARBA00022449"/>
    </source>
</evidence>
<evidence type="ECO:0000256" key="3">
    <source>
        <dbReference type="ARBA" id="ARBA00010199"/>
    </source>
</evidence>
<evidence type="ECO:0000256" key="7">
    <source>
        <dbReference type="ARBA" id="ARBA00022475"/>
    </source>
</evidence>
<keyword evidence="10" id="KW-0406">Ion transport</keyword>
<evidence type="ECO:0000256" key="13">
    <source>
        <dbReference type="SAM" id="Phobius"/>
    </source>
</evidence>
<keyword evidence="9 13" id="KW-1133">Transmembrane helix</keyword>
<evidence type="ECO:0000313" key="15">
    <source>
        <dbReference type="Proteomes" id="UP001236723"/>
    </source>
</evidence>
<dbReference type="Proteomes" id="UP001236723">
    <property type="component" value="Unassembled WGS sequence"/>
</dbReference>
<dbReference type="Pfam" id="PF01554">
    <property type="entry name" value="MatE"/>
    <property type="match status" value="2"/>
</dbReference>
<dbReference type="PANTHER" id="PTHR43298">
    <property type="entry name" value="MULTIDRUG RESISTANCE PROTEIN NORM-RELATED"/>
    <property type="match status" value="1"/>
</dbReference>
<feature type="transmembrane region" description="Helical" evidence="13">
    <location>
        <begin position="286"/>
        <end position="307"/>
    </location>
</feature>
<feature type="transmembrane region" description="Helical" evidence="13">
    <location>
        <begin position="319"/>
        <end position="340"/>
    </location>
</feature>
<feature type="transmembrane region" description="Helical" evidence="13">
    <location>
        <begin position="162"/>
        <end position="182"/>
    </location>
</feature>
<evidence type="ECO:0000256" key="2">
    <source>
        <dbReference type="ARBA" id="ARBA00004651"/>
    </source>
</evidence>
<dbReference type="CDD" id="cd13131">
    <property type="entry name" value="MATE_NorM_like"/>
    <property type="match status" value="1"/>
</dbReference>
<evidence type="ECO:0000313" key="14">
    <source>
        <dbReference type="EMBL" id="MDQ0351627.1"/>
    </source>
</evidence>
<dbReference type="PANTHER" id="PTHR43298:SF2">
    <property type="entry name" value="FMN_FAD EXPORTER YEEO-RELATED"/>
    <property type="match status" value="1"/>
</dbReference>
<feature type="transmembrane region" description="Helical" evidence="13">
    <location>
        <begin position="360"/>
        <end position="377"/>
    </location>
</feature>
<dbReference type="RefSeq" id="WP_307067512.1">
    <property type="nucleotide sequence ID" value="NZ_JAUSUP010000003.1"/>
</dbReference>
<evidence type="ECO:0000256" key="8">
    <source>
        <dbReference type="ARBA" id="ARBA00022692"/>
    </source>
</evidence>
<comment type="function">
    <text evidence="1">Multidrug efflux pump.</text>
</comment>
<feature type="transmembrane region" description="Helical" evidence="13">
    <location>
        <begin position="244"/>
        <end position="266"/>
    </location>
</feature>
<evidence type="ECO:0000256" key="10">
    <source>
        <dbReference type="ARBA" id="ARBA00023065"/>
    </source>
</evidence>
<keyword evidence="7" id="KW-1003">Cell membrane</keyword>
<comment type="caution">
    <text evidence="14">The sequence shown here is derived from an EMBL/GenBank/DDBJ whole genome shotgun (WGS) entry which is preliminary data.</text>
</comment>
<name>A0ABU0DT77_9BACI</name>
<dbReference type="InterPro" id="IPR002528">
    <property type="entry name" value="MATE_fam"/>
</dbReference>
<proteinExistence type="inferred from homology"/>
<feature type="transmembrane region" description="Helical" evidence="13">
    <location>
        <begin position="12"/>
        <end position="31"/>
    </location>
</feature>
<organism evidence="14 15">
    <name type="scientific">Alkalibacillus filiformis</name>
    <dbReference type="NCBI Taxonomy" id="200990"/>
    <lineage>
        <taxon>Bacteria</taxon>
        <taxon>Bacillati</taxon>
        <taxon>Bacillota</taxon>
        <taxon>Bacilli</taxon>
        <taxon>Bacillales</taxon>
        <taxon>Bacillaceae</taxon>
        <taxon>Alkalibacillus</taxon>
    </lineage>
</organism>
<accession>A0ABU0DT77</accession>
<feature type="transmembrane region" description="Helical" evidence="13">
    <location>
        <begin position="132"/>
        <end position="150"/>
    </location>
</feature>
<feature type="transmembrane region" description="Helical" evidence="13">
    <location>
        <begin position="389"/>
        <end position="412"/>
    </location>
</feature>
<evidence type="ECO:0000256" key="4">
    <source>
        <dbReference type="ARBA" id="ARBA00020268"/>
    </source>
</evidence>
<evidence type="ECO:0000256" key="12">
    <source>
        <dbReference type="ARBA" id="ARBA00031636"/>
    </source>
</evidence>
<feature type="transmembrane region" description="Helical" evidence="13">
    <location>
        <begin position="194"/>
        <end position="215"/>
    </location>
</feature>
<dbReference type="EMBL" id="JAUSUP010000003">
    <property type="protein sequence ID" value="MDQ0351627.1"/>
    <property type="molecule type" value="Genomic_DNA"/>
</dbReference>
<keyword evidence="15" id="KW-1185">Reference proteome</keyword>
<evidence type="ECO:0000256" key="9">
    <source>
        <dbReference type="ARBA" id="ARBA00022989"/>
    </source>
</evidence>
<keyword evidence="11 13" id="KW-0472">Membrane</keyword>
<dbReference type="PIRSF" id="PIRSF006603">
    <property type="entry name" value="DinF"/>
    <property type="match status" value="1"/>
</dbReference>
<gene>
    <name evidence="14" type="ORF">J2R98_001444</name>
</gene>
<dbReference type="InterPro" id="IPR048279">
    <property type="entry name" value="MdtK-like"/>
</dbReference>
<feature type="transmembrane region" description="Helical" evidence="13">
    <location>
        <begin position="418"/>
        <end position="440"/>
    </location>
</feature>